<accession>A0AAN6Y5K6</accession>
<dbReference type="PROSITE" id="PS51387">
    <property type="entry name" value="FAD_PCMH"/>
    <property type="match status" value="1"/>
</dbReference>
<dbReference type="Pfam" id="PF01565">
    <property type="entry name" value="FAD_binding_4"/>
    <property type="match status" value="1"/>
</dbReference>
<dbReference type="PANTHER" id="PTHR13878">
    <property type="entry name" value="GULONOLACTONE OXIDASE"/>
    <property type="match status" value="1"/>
</dbReference>
<evidence type="ECO:0000259" key="3">
    <source>
        <dbReference type="PROSITE" id="PS51387"/>
    </source>
</evidence>
<comment type="similarity">
    <text evidence="1">Belongs to the oxygen-dependent FAD-linked oxidoreductase family.</text>
</comment>
<dbReference type="SUPFAM" id="SSF56176">
    <property type="entry name" value="FAD-binding/transporter-associated domain-like"/>
    <property type="match status" value="1"/>
</dbReference>
<dbReference type="PANTHER" id="PTHR13878:SF91">
    <property type="entry name" value="FAD BINDING DOMAIN PROTEIN (AFU_ORTHOLOGUE AFUA_6G12070)-RELATED"/>
    <property type="match status" value="1"/>
</dbReference>
<dbReference type="AlphaFoldDB" id="A0AAN6Y5K6"/>
<feature type="domain" description="FAD-binding PCMH-type" evidence="3">
    <location>
        <begin position="161"/>
        <end position="340"/>
    </location>
</feature>
<dbReference type="InterPro" id="IPR012951">
    <property type="entry name" value="BBE"/>
</dbReference>
<reference evidence="4" key="1">
    <citation type="journal article" date="2023" name="Mol. Phylogenet. Evol.">
        <title>Genome-scale phylogeny and comparative genomics of the fungal order Sordariales.</title>
        <authorList>
            <person name="Hensen N."/>
            <person name="Bonometti L."/>
            <person name="Westerberg I."/>
            <person name="Brannstrom I.O."/>
            <person name="Guillou S."/>
            <person name="Cros-Aarteil S."/>
            <person name="Calhoun S."/>
            <person name="Haridas S."/>
            <person name="Kuo A."/>
            <person name="Mondo S."/>
            <person name="Pangilinan J."/>
            <person name="Riley R."/>
            <person name="LaButti K."/>
            <person name="Andreopoulos B."/>
            <person name="Lipzen A."/>
            <person name="Chen C."/>
            <person name="Yan M."/>
            <person name="Daum C."/>
            <person name="Ng V."/>
            <person name="Clum A."/>
            <person name="Steindorff A."/>
            <person name="Ohm R.A."/>
            <person name="Martin F."/>
            <person name="Silar P."/>
            <person name="Natvig D.O."/>
            <person name="Lalanne C."/>
            <person name="Gautier V."/>
            <person name="Ament-Velasquez S.L."/>
            <person name="Kruys A."/>
            <person name="Hutchinson M.I."/>
            <person name="Powell A.J."/>
            <person name="Barry K."/>
            <person name="Miller A.N."/>
            <person name="Grigoriev I.V."/>
            <person name="Debuchy R."/>
            <person name="Gladieux P."/>
            <person name="Hiltunen Thoren M."/>
            <person name="Johannesson H."/>
        </authorList>
    </citation>
    <scope>NUCLEOTIDE SEQUENCE</scope>
    <source>
        <strain evidence="4">PSN293</strain>
    </source>
</reference>
<evidence type="ECO:0000256" key="1">
    <source>
        <dbReference type="ARBA" id="ARBA00005466"/>
    </source>
</evidence>
<organism evidence="4 5">
    <name type="scientific">Rhypophila decipiens</name>
    <dbReference type="NCBI Taxonomy" id="261697"/>
    <lineage>
        <taxon>Eukaryota</taxon>
        <taxon>Fungi</taxon>
        <taxon>Dikarya</taxon>
        <taxon>Ascomycota</taxon>
        <taxon>Pezizomycotina</taxon>
        <taxon>Sordariomycetes</taxon>
        <taxon>Sordariomycetidae</taxon>
        <taxon>Sordariales</taxon>
        <taxon>Naviculisporaceae</taxon>
        <taxon>Rhypophila</taxon>
    </lineage>
</organism>
<evidence type="ECO:0000313" key="4">
    <source>
        <dbReference type="EMBL" id="KAK4212636.1"/>
    </source>
</evidence>
<keyword evidence="5" id="KW-1185">Reference proteome</keyword>
<dbReference type="Pfam" id="PF08031">
    <property type="entry name" value="BBE"/>
    <property type="match status" value="1"/>
</dbReference>
<dbReference type="InterPro" id="IPR016166">
    <property type="entry name" value="FAD-bd_PCMH"/>
</dbReference>
<reference evidence="4" key="2">
    <citation type="submission" date="2023-05" db="EMBL/GenBank/DDBJ databases">
        <authorList>
            <consortium name="Lawrence Berkeley National Laboratory"/>
            <person name="Steindorff A."/>
            <person name="Hensen N."/>
            <person name="Bonometti L."/>
            <person name="Westerberg I."/>
            <person name="Brannstrom I.O."/>
            <person name="Guillou S."/>
            <person name="Cros-Aarteil S."/>
            <person name="Calhoun S."/>
            <person name="Haridas S."/>
            <person name="Kuo A."/>
            <person name="Mondo S."/>
            <person name="Pangilinan J."/>
            <person name="Riley R."/>
            <person name="Labutti K."/>
            <person name="Andreopoulos B."/>
            <person name="Lipzen A."/>
            <person name="Chen C."/>
            <person name="Yanf M."/>
            <person name="Daum C."/>
            <person name="Ng V."/>
            <person name="Clum A."/>
            <person name="Ohm R."/>
            <person name="Martin F."/>
            <person name="Silar P."/>
            <person name="Natvig D."/>
            <person name="Lalanne C."/>
            <person name="Gautier V."/>
            <person name="Ament-Velasquez S.L."/>
            <person name="Kruys A."/>
            <person name="Hutchinson M.I."/>
            <person name="Powell A.J."/>
            <person name="Barry K."/>
            <person name="Miller A.N."/>
            <person name="Grigoriev I.V."/>
            <person name="Debuchy R."/>
            <person name="Gladieux P."/>
            <person name="Thoren M.H."/>
            <person name="Johannesson H."/>
        </authorList>
    </citation>
    <scope>NUCLEOTIDE SEQUENCE</scope>
    <source>
        <strain evidence="4">PSN293</strain>
    </source>
</reference>
<dbReference type="InterPro" id="IPR036318">
    <property type="entry name" value="FAD-bd_PCMH-like_sf"/>
</dbReference>
<dbReference type="InterPro" id="IPR006094">
    <property type="entry name" value="Oxid_FAD_bind_N"/>
</dbReference>
<dbReference type="InterPro" id="IPR050432">
    <property type="entry name" value="FAD-linked_Oxidoreductases_BP"/>
</dbReference>
<dbReference type="GO" id="GO:0071949">
    <property type="term" value="F:FAD binding"/>
    <property type="evidence" value="ECO:0007669"/>
    <property type="project" value="InterPro"/>
</dbReference>
<dbReference type="GO" id="GO:0016491">
    <property type="term" value="F:oxidoreductase activity"/>
    <property type="evidence" value="ECO:0007669"/>
    <property type="project" value="UniProtKB-KW"/>
</dbReference>
<evidence type="ECO:0000313" key="5">
    <source>
        <dbReference type="Proteomes" id="UP001301769"/>
    </source>
</evidence>
<sequence>MFSAPLQEASVILKMKPLFIHVVFFSAVIAEIRPNFNYETRQLRANDFRDAEVTFGNISTAPKVYQGPECKIQSGDSEWPSESLWARFNTSVNGTLLKPHPVALACYPQTDYYSKDTCSYLVNNASSTRFFLDDPVNSLTTWAQGGSCLQMLDTTGRTCNQQGTPTYVVNASSVAHIQAAVNFARNHNLRLVIKGTGHDFHAKSSGSGSLSVWTHFLKSMTYLCRSSLRDYTGPVVRIGAGVEAWEAYNFMLAKNITFAAPLEASVGHGGGWTLGGGHGPLTSLCGLGADQVLSINVVTADGRFLTADGTQNQDLFYALRGGGGGTFGIVTSFIVRAWDKPTFIGGLTYYFTTGPNAANIAMPSDRGYPATPAVYISDPEIFWKAFSTYLNFTTKIVDAGGFGFGDPSPQGKDTYLFASTIAIPNLSAEDTISFAKPLFESYASLGINITTTPQTASVPYAKPGNGITTVGFPGAIDRIFISRLLPRTLWTEASAGNSTRLDLVAKAIRKSVETGIYKVNTRAYAPTTKAAGEWNDQYTPAVNPAMRKMVIHCTTFTNDVVTLQSKKELLETHKRLSASGVADLRKLTPESGAYFNEADRLEPDWQKSFWSTVGYSRLLGIKKKYDPWALFWASNTVGSEDWELRPGLGEGVMPTQDGRVCRAKRGVVGREG</sequence>
<evidence type="ECO:0000256" key="2">
    <source>
        <dbReference type="ARBA" id="ARBA00023002"/>
    </source>
</evidence>
<dbReference type="Proteomes" id="UP001301769">
    <property type="component" value="Unassembled WGS sequence"/>
</dbReference>
<dbReference type="EMBL" id="MU858123">
    <property type="protein sequence ID" value="KAK4212636.1"/>
    <property type="molecule type" value="Genomic_DNA"/>
</dbReference>
<comment type="caution">
    <text evidence="4">The sequence shown here is derived from an EMBL/GenBank/DDBJ whole genome shotgun (WGS) entry which is preliminary data.</text>
</comment>
<dbReference type="Gene3D" id="3.40.462.20">
    <property type="match status" value="1"/>
</dbReference>
<protein>
    <submittedName>
        <fullName evidence="4">6-hydroxy-D-nicotine oxidase</fullName>
    </submittedName>
</protein>
<dbReference type="Gene3D" id="3.30.465.10">
    <property type="match status" value="2"/>
</dbReference>
<dbReference type="InterPro" id="IPR016169">
    <property type="entry name" value="FAD-bd_PCMH_sub2"/>
</dbReference>
<proteinExistence type="inferred from homology"/>
<name>A0AAN6Y5K6_9PEZI</name>
<keyword evidence="2" id="KW-0560">Oxidoreductase</keyword>
<gene>
    <name evidence="4" type="ORF">QBC37DRAFT_424532</name>
</gene>